<comment type="caution">
    <text evidence="3">The sequence shown here is derived from an EMBL/GenBank/DDBJ whole genome shotgun (WGS) entry which is preliminary data.</text>
</comment>
<protein>
    <recommendedName>
        <fullName evidence="5">Heparan-alpha-glucosaminide N-acetyltransferase catalytic domain-containing protein</fullName>
    </recommendedName>
</protein>
<reference evidence="3 4" key="1">
    <citation type="journal article" date="2014" name="Agronomy (Basel)">
        <title>A Draft Genome Sequence for Ensete ventricosum, the Drought-Tolerant Tree Against Hunger.</title>
        <authorList>
            <person name="Harrison J."/>
            <person name="Moore K.A."/>
            <person name="Paszkiewicz K."/>
            <person name="Jones T."/>
            <person name="Grant M."/>
            <person name="Ambacheew D."/>
            <person name="Muzemil S."/>
            <person name="Studholme D.J."/>
        </authorList>
    </citation>
    <scope>NUCLEOTIDE SEQUENCE [LARGE SCALE GENOMIC DNA]</scope>
</reference>
<evidence type="ECO:0008006" key="5">
    <source>
        <dbReference type="Google" id="ProtNLM"/>
    </source>
</evidence>
<feature type="compositionally biased region" description="Basic and acidic residues" evidence="1">
    <location>
        <begin position="52"/>
        <end position="63"/>
    </location>
</feature>
<dbReference type="PANTHER" id="PTHR31061:SF23">
    <property type="entry name" value="OS05G0155700 PROTEIN"/>
    <property type="match status" value="1"/>
</dbReference>
<dbReference type="EMBL" id="AMZH03003689">
    <property type="protein sequence ID" value="RRT71516.1"/>
    <property type="molecule type" value="Genomic_DNA"/>
</dbReference>
<feature type="transmembrane region" description="Helical" evidence="2">
    <location>
        <begin position="131"/>
        <end position="153"/>
    </location>
</feature>
<dbReference type="PANTHER" id="PTHR31061">
    <property type="entry name" value="LD22376P"/>
    <property type="match status" value="1"/>
</dbReference>
<dbReference type="Proteomes" id="UP000287651">
    <property type="component" value="Unassembled WGS sequence"/>
</dbReference>
<dbReference type="AlphaFoldDB" id="A0A427A5I2"/>
<keyword evidence="2" id="KW-0812">Transmembrane</keyword>
<evidence type="ECO:0000313" key="4">
    <source>
        <dbReference type="Proteomes" id="UP000287651"/>
    </source>
</evidence>
<gene>
    <name evidence="3" type="ORF">B296_00001878</name>
</gene>
<feature type="non-terminal residue" evidence="3">
    <location>
        <position position="1"/>
    </location>
</feature>
<name>A0A427A5I2_ENSVE</name>
<feature type="compositionally biased region" description="Pro residues" evidence="1">
    <location>
        <begin position="65"/>
        <end position="77"/>
    </location>
</feature>
<organism evidence="3 4">
    <name type="scientific">Ensete ventricosum</name>
    <name type="common">Abyssinian banana</name>
    <name type="synonym">Musa ensete</name>
    <dbReference type="NCBI Taxonomy" id="4639"/>
    <lineage>
        <taxon>Eukaryota</taxon>
        <taxon>Viridiplantae</taxon>
        <taxon>Streptophyta</taxon>
        <taxon>Embryophyta</taxon>
        <taxon>Tracheophyta</taxon>
        <taxon>Spermatophyta</taxon>
        <taxon>Magnoliopsida</taxon>
        <taxon>Liliopsida</taxon>
        <taxon>Zingiberales</taxon>
        <taxon>Musaceae</taxon>
        <taxon>Ensete</taxon>
    </lineage>
</organism>
<feature type="compositionally biased region" description="Polar residues" evidence="1">
    <location>
        <begin position="1"/>
        <end position="11"/>
    </location>
</feature>
<sequence>LPTTKSTSSSELEAGGRTQPKSMDSVIRVNGEERAPLLPSPSPPSSAVAEDGEIRPWPSDHHSFLPPPDGAPPPEPPLTASDPKQRLDSLDVFRGLTVALMILVDDAGGAFPSINHAPWFGVTLADFVMPFFLFSVGVSVALVFKVILVCLIADQELGFMQKTPNKMAATKKVILRTINLFLLGLVLQGYLSFFV</sequence>
<accession>A0A427A5I2</accession>
<feature type="region of interest" description="Disordered" evidence="1">
    <location>
        <begin position="1"/>
        <end position="84"/>
    </location>
</feature>
<feature type="transmembrane region" description="Helical" evidence="2">
    <location>
        <begin position="92"/>
        <end position="111"/>
    </location>
</feature>
<evidence type="ECO:0000256" key="1">
    <source>
        <dbReference type="SAM" id="MobiDB-lite"/>
    </source>
</evidence>
<keyword evidence="2" id="KW-0472">Membrane</keyword>
<proteinExistence type="predicted"/>
<evidence type="ECO:0000313" key="3">
    <source>
        <dbReference type="EMBL" id="RRT71516.1"/>
    </source>
</evidence>
<evidence type="ECO:0000256" key="2">
    <source>
        <dbReference type="SAM" id="Phobius"/>
    </source>
</evidence>
<feature type="transmembrane region" description="Helical" evidence="2">
    <location>
        <begin position="173"/>
        <end position="193"/>
    </location>
</feature>
<keyword evidence="2" id="KW-1133">Transmembrane helix</keyword>